<reference evidence="2" key="1">
    <citation type="submission" date="2016-06" db="EMBL/GenBank/DDBJ databases">
        <title>Parallel loss of symbiosis genes in relatives of nitrogen-fixing non-legume Parasponia.</title>
        <authorList>
            <person name="Van Velzen R."/>
            <person name="Holmer R."/>
            <person name="Bu F."/>
            <person name="Rutten L."/>
            <person name="Van Zeijl A."/>
            <person name="Liu W."/>
            <person name="Santuari L."/>
            <person name="Cao Q."/>
            <person name="Sharma T."/>
            <person name="Shen D."/>
            <person name="Roswanjaya Y."/>
            <person name="Wardhani T."/>
            <person name="Kalhor M.S."/>
            <person name="Jansen J."/>
            <person name="Van den Hoogen J."/>
            <person name="Gungor B."/>
            <person name="Hartog M."/>
            <person name="Hontelez J."/>
            <person name="Verver J."/>
            <person name="Yang W.-C."/>
            <person name="Schijlen E."/>
            <person name="Repin R."/>
            <person name="Schilthuizen M."/>
            <person name="Schranz E."/>
            <person name="Heidstra R."/>
            <person name="Miyata K."/>
            <person name="Fedorova E."/>
            <person name="Kohlen W."/>
            <person name="Bisseling T."/>
            <person name="Smit S."/>
            <person name="Geurts R."/>
        </authorList>
    </citation>
    <scope>NUCLEOTIDE SEQUENCE [LARGE SCALE GENOMIC DNA]</scope>
    <source>
        <strain evidence="2">cv. RG33-2</strain>
    </source>
</reference>
<protein>
    <submittedName>
        <fullName evidence="1">Uncharacterized protein</fullName>
    </submittedName>
</protein>
<dbReference type="GO" id="GO:0003697">
    <property type="term" value="F:single-stranded DNA binding"/>
    <property type="evidence" value="ECO:0007669"/>
    <property type="project" value="TreeGrafter"/>
</dbReference>
<accession>A0A2P5F1Z3</accession>
<keyword evidence="2" id="KW-1185">Reference proteome</keyword>
<name>A0A2P5F1Z3_TREOI</name>
<dbReference type="GO" id="GO:0097196">
    <property type="term" value="C:Shu complex"/>
    <property type="evidence" value="ECO:0007669"/>
    <property type="project" value="TreeGrafter"/>
</dbReference>
<dbReference type="STRING" id="63057.A0A2P5F1Z3"/>
<dbReference type="PANTHER" id="PTHR28653:SF1">
    <property type="entry name" value="ATPASE SWSAP1"/>
    <property type="match status" value="1"/>
</dbReference>
<dbReference type="EMBL" id="JXTC01000071">
    <property type="protein sequence ID" value="PON91798.1"/>
    <property type="molecule type" value="Genomic_DNA"/>
</dbReference>
<dbReference type="PANTHER" id="PTHR28653">
    <property type="match status" value="1"/>
</dbReference>
<dbReference type="OrthoDB" id="67296at2759"/>
<dbReference type="GO" id="GO:0000724">
    <property type="term" value="P:double-strand break repair via homologous recombination"/>
    <property type="evidence" value="ECO:0007669"/>
    <property type="project" value="TreeGrafter"/>
</dbReference>
<comment type="caution">
    <text evidence="1">The sequence shown here is derived from an EMBL/GenBank/DDBJ whole genome shotgun (WGS) entry which is preliminary data.</text>
</comment>
<dbReference type="AlphaFoldDB" id="A0A2P5F1Z3"/>
<gene>
    <name evidence="1" type="ORF">TorRG33x02_123960</name>
</gene>
<proteinExistence type="predicted"/>
<sequence>MVERFFSVSVPQNQPHLQPQPVMLLSGPPSWSCQERYGNPRGRELAMVRTLALCHNAITHANETRPCKLLLSDTHHGDSPRLLFIYKRWVSTIFTIKGDGSGSFILKSNNNIGNGSSERTNSKTAKYSIALQYLFLEGITEDCEM</sequence>
<evidence type="ECO:0000313" key="1">
    <source>
        <dbReference type="EMBL" id="PON91798.1"/>
    </source>
</evidence>
<organism evidence="1 2">
    <name type="scientific">Trema orientale</name>
    <name type="common">Charcoal tree</name>
    <name type="synonym">Celtis orientalis</name>
    <dbReference type="NCBI Taxonomy" id="63057"/>
    <lineage>
        <taxon>Eukaryota</taxon>
        <taxon>Viridiplantae</taxon>
        <taxon>Streptophyta</taxon>
        <taxon>Embryophyta</taxon>
        <taxon>Tracheophyta</taxon>
        <taxon>Spermatophyta</taxon>
        <taxon>Magnoliopsida</taxon>
        <taxon>eudicotyledons</taxon>
        <taxon>Gunneridae</taxon>
        <taxon>Pentapetalae</taxon>
        <taxon>rosids</taxon>
        <taxon>fabids</taxon>
        <taxon>Rosales</taxon>
        <taxon>Cannabaceae</taxon>
        <taxon>Trema</taxon>
    </lineage>
</organism>
<dbReference type="InParanoid" id="A0A2P5F1Z3"/>
<dbReference type="Proteomes" id="UP000237000">
    <property type="component" value="Unassembled WGS sequence"/>
</dbReference>
<evidence type="ECO:0000313" key="2">
    <source>
        <dbReference type="Proteomes" id="UP000237000"/>
    </source>
</evidence>